<dbReference type="SUPFAM" id="SSF49313">
    <property type="entry name" value="Cadherin-like"/>
    <property type="match status" value="7"/>
</dbReference>
<proteinExistence type="predicted"/>
<protein>
    <submittedName>
        <fullName evidence="1">Ig domain-containing protein</fullName>
    </submittedName>
</protein>
<dbReference type="AlphaFoldDB" id="A0AAQ2Y3W6"/>
<dbReference type="Pfam" id="PF17963">
    <property type="entry name" value="Big_9"/>
    <property type="match status" value="3"/>
</dbReference>
<dbReference type="Pfam" id="PF05345">
    <property type="entry name" value="He_PIG"/>
    <property type="match status" value="2"/>
</dbReference>
<gene>
    <name evidence="1" type="ORF">PUN50_17670</name>
</gene>
<dbReference type="CDD" id="cd11304">
    <property type="entry name" value="Cadherin_repeat"/>
    <property type="match status" value="1"/>
</dbReference>
<sequence>MEKITAIIGTSTTSKIHANDNDGDKLAFSLSGQPAWASISIDGLLTVSPSEKDIGDYQFKVIVSDGFVAKEAVVSISVELPSIPESDNEAPVVEDLPELELITNQVESVQVEAFDKESDELQFSLSGHPEWISIDQKGVITFKPKTDNVGSHTYLVLVSDGVNITQKPMAVDVALGMTPVDPDLINNAPVIEAVPEISLVTGRNGFYKVKASDKNGDVLTYSLSGQPSWVSISPTGQLNFKPQTQHEGQHQFTVLVSDGSLTAKQVVRTKVALAMTPVEPGLVNHAPTVSEIPQINLVTGKPGQHQVIASDKNGDALTYTLEGQPEWATITQSGSLSFSPKTTDEGTYTFNVLVSDGSLTTTRVVTTKVALAMTPVEPGLINNAPEVEVLPELKLVTGKASQQQVVAFDKNGDALTFTLEGHPDWISIDKSGLLSFKPATEHEGVHTFKVLVSDGSLTTIRNVTVDVALAMTPVDPDLVNNIPEIASIPVIQLVAGRTGEYQVVATDKNGDALTYALEGQPSWVAMDATGLMSFAPQTEDEGKYTFNVLVSDGSLTAKSEVNLNVALAMTPVDPDLINHAPVWEVVKLPTAVVGDEYHFQIKATDQDGDEISYSIQNAPSWLSIDSKTGWIDGLVTEESLGDVELEVSASDDGLSALQSVVLSTEGKLLQTDIFGTFDATFETPMTLPQAGVVYGNVESETKLEVPVAYRFHDVTFAYQEGAWYLVNNTPMPVAELSVSYDGAEHLALFQLDKEVQPYSKAKLTLTDESLTGLKYVNLKNMFDLKAILGANPNPCTDKTKKCFGSPRLGPERDTFDRFLGYTYEIFNRVSFLELTEDFFERECDTYSECKGYTEANPNGLPYARRTYLLAGQPGHRLKLESMRNIYIAEGTAKGSSPDLSFMNSPGDGWASIWEEYVDVNHGAYRALPMNTLFHETMHAHGFSHASGWTYGLSEILKRQYVPTLGFDVHQIPSLTSADMLVDYDIIGKGLIRLTLQSKTERTDVSNMKFRFSSSSELDVTVKHLNVEGKNTIDVQFNGTPKTPVHLQVWDQDSTYLTTLRFDYLTLAPPLVYNIRGTRYLVLSPDSLDKNADGWGVRNLCANQGPNTVLGIRLDYGAVYDYLYANNRLSELPFKSYLTKDSPKKYHIYEMYFGEEELTNSHFSMYEKLGENRGVICAQFGV</sequence>
<dbReference type="GO" id="GO:0016020">
    <property type="term" value="C:membrane"/>
    <property type="evidence" value="ECO:0007669"/>
    <property type="project" value="InterPro"/>
</dbReference>
<dbReference type="Gene3D" id="2.60.40.10">
    <property type="entry name" value="Immunoglobulins"/>
    <property type="match status" value="7"/>
</dbReference>
<reference evidence="1" key="1">
    <citation type="submission" date="2023-02" db="EMBL/GenBank/DDBJ databases">
        <title>Isolation, identification, and genome analysis of Vibrio campbellii in the Penaeus vannamei larvae stage.</title>
        <authorList>
            <person name="Huang T."/>
            <person name="Zhang B."/>
        </authorList>
    </citation>
    <scope>NUCLEOTIDE SEQUENCE</scope>
    <source>
        <strain evidence="1">20220413_1</strain>
    </source>
</reference>
<name>A0AAQ2Y3W6_9VIBR</name>
<evidence type="ECO:0000313" key="1">
    <source>
        <dbReference type="EMBL" id="WDG11096.1"/>
    </source>
</evidence>
<dbReference type="GO" id="GO:0005509">
    <property type="term" value="F:calcium ion binding"/>
    <property type="evidence" value="ECO:0007669"/>
    <property type="project" value="InterPro"/>
</dbReference>
<dbReference type="Proteomes" id="UP001219537">
    <property type="component" value="Chromosome 2"/>
</dbReference>
<dbReference type="InterPro" id="IPR013783">
    <property type="entry name" value="Ig-like_fold"/>
</dbReference>
<dbReference type="RefSeq" id="WP_274291758.1">
    <property type="nucleotide sequence ID" value="NZ_CP117989.1"/>
</dbReference>
<organism evidence="1 2">
    <name type="scientific">Vibrio campbellii</name>
    <dbReference type="NCBI Taxonomy" id="680"/>
    <lineage>
        <taxon>Bacteria</taxon>
        <taxon>Pseudomonadati</taxon>
        <taxon>Pseudomonadota</taxon>
        <taxon>Gammaproteobacteria</taxon>
        <taxon>Vibrionales</taxon>
        <taxon>Vibrionaceae</taxon>
        <taxon>Vibrio</taxon>
    </lineage>
</organism>
<accession>A0AAQ2Y3W6</accession>
<dbReference type="EMBL" id="CP117989">
    <property type="protein sequence ID" value="WDG11096.1"/>
    <property type="molecule type" value="Genomic_DNA"/>
</dbReference>
<dbReference type="InterPro" id="IPR015919">
    <property type="entry name" value="Cadherin-like_sf"/>
</dbReference>
<evidence type="ECO:0000313" key="2">
    <source>
        <dbReference type="Proteomes" id="UP001219537"/>
    </source>
</evidence>